<dbReference type="FunCoup" id="I2H6T3">
    <property type="interactions" value="261"/>
</dbReference>
<comment type="similarity">
    <text evidence="2">Belongs to the SNF5 family.</text>
</comment>
<dbReference type="GO" id="GO:0031491">
    <property type="term" value="F:nucleosome binding"/>
    <property type="evidence" value="ECO:0007669"/>
    <property type="project" value="EnsemblFungi"/>
</dbReference>
<evidence type="ECO:0000313" key="7">
    <source>
        <dbReference type="Proteomes" id="UP000002866"/>
    </source>
</evidence>
<dbReference type="GO" id="GO:0006337">
    <property type="term" value="P:nucleosome disassembly"/>
    <property type="evidence" value="ECO:0007669"/>
    <property type="project" value="EnsemblFungi"/>
</dbReference>
<dbReference type="GO" id="GO:0034080">
    <property type="term" value="P:CENP-A containing chromatin assembly"/>
    <property type="evidence" value="ECO:0007669"/>
    <property type="project" value="EnsemblFungi"/>
</dbReference>
<organism evidence="6 7">
    <name type="scientific">Henningerozyma blattae (strain ATCC 34711 / CBS 6284 / DSM 70876 / NBRC 10599 / NRRL Y-10934 / UCD 77-7)</name>
    <name type="common">Yeast</name>
    <name type="synonym">Tetrapisispora blattae</name>
    <dbReference type="NCBI Taxonomy" id="1071380"/>
    <lineage>
        <taxon>Eukaryota</taxon>
        <taxon>Fungi</taxon>
        <taxon>Dikarya</taxon>
        <taxon>Ascomycota</taxon>
        <taxon>Saccharomycotina</taxon>
        <taxon>Saccharomycetes</taxon>
        <taxon>Saccharomycetales</taxon>
        <taxon>Saccharomycetaceae</taxon>
        <taxon>Henningerozyma</taxon>
    </lineage>
</organism>
<evidence type="ECO:0000256" key="2">
    <source>
        <dbReference type="ARBA" id="ARBA00010239"/>
    </source>
</evidence>
<accession>I2H6T3</accession>
<dbReference type="InterPro" id="IPR006939">
    <property type="entry name" value="SNF5"/>
</dbReference>
<dbReference type="GO" id="GO:0000086">
    <property type="term" value="P:G2/M transition of mitotic cell cycle"/>
    <property type="evidence" value="ECO:0007669"/>
    <property type="project" value="EnsemblFungi"/>
</dbReference>
<dbReference type="InParanoid" id="I2H6T3"/>
<gene>
    <name evidence="6" type="primary">TBLA0G01390</name>
    <name evidence="6" type="ORF">TBLA_0G01390</name>
</gene>
<dbReference type="GO" id="GO:0006368">
    <property type="term" value="P:transcription elongation by RNA polymerase II"/>
    <property type="evidence" value="ECO:0007669"/>
    <property type="project" value="EnsemblFungi"/>
</dbReference>
<dbReference type="GO" id="GO:0033262">
    <property type="term" value="P:regulation of nuclear cell cycle DNA replication"/>
    <property type="evidence" value="ECO:0007669"/>
    <property type="project" value="EnsemblFungi"/>
</dbReference>
<dbReference type="GO" id="GO:0006302">
    <property type="term" value="P:double-strand break repair"/>
    <property type="evidence" value="ECO:0007669"/>
    <property type="project" value="EnsemblFungi"/>
</dbReference>
<dbReference type="RefSeq" id="XP_004181604.1">
    <property type="nucleotide sequence ID" value="XM_004181556.1"/>
</dbReference>
<dbReference type="GO" id="GO:0016586">
    <property type="term" value="C:RSC-type complex"/>
    <property type="evidence" value="ECO:0007669"/>
    <property type="project" value="EnsemblFungi"/>
</dbReference>
<evidence type="ECO:0000256" key="5">
    <source>
        <dbReference type="ARBA" id="ARBA00023242"/>
    </source>
</evidence>
<dbReference type="GO" id="GO:0007059">
    <property type="term" value="P:chromosome segregation"/>
    <property type="evidence" value="ECO:0007669"/>
    <property type="project" value="EnsemblFungi"/>
</dbReference>
<reference evidence="6 7" key="1">
    <citation type="journal article" date="2011" name="Proc. Natl. Acad. Sci. U.S.A.">
        <title>Evolutionary erosion of yeast sex chromosomes by mating-type switching accidents.</title>
        <authorList>
            <person name="Gordon J.L."/>
            <person name="Armisen D."/>
            <person name="Proux-Wera E."/>
            <person name="Oheigeartaigh S.S."/>
            <person name="Byrne K.P."/>
            <person name="Wolfe K.H."/>
        </authorList>
    </citation>
    <scope>NUCLEOTIDE SEQUENCE [LARGE SCALE GENOMIC DNA]</scope>
    <source>
        <strain evidence="7">ATCC 34711 / CBS 6284 / DSM 70876 / NBRC 10599 / NRRL Y-10934 / UCD 77-7</strain>
    </source>
</reference>
<keyword evidence="3" id="KW-0805">Transcription regulation</keyword>
<keyword evidence="7" id="KW-1185">Reference proteome</keyword>
<sequence length="483" mass="55337">MSGSNQDLLQPQKLLLPQAYLTNFHNRIRNEDVPMLITAQPVRGHKRAKVVNYAEFDNDILNEFTTNPNSNNSNSNINSNLMNNNGNSDLNNINSNANNMNNDINMNSLNGFNNNLIGNINLMNSLNLNINNMNMNNNLSTSNSLLNIDNHDFLLDPSRNISNLNLNIGDLEGTGFFKDLNNNNNTDDANDQITQSNTNQLLMEDELLKKSLPDIKDQDELINILRYPKIRATFSQSKIATPYRLDISPELSMNQQEQIIIPINLNIEHGDHTIIDSFTWNVNDHSLTPEEFATIYIRDLDFSNSSSLHSQIVSSINEQIQEYETVASVMVPDLHVIINLTCSLENKMYEDNFQWNLTDKSLSPEIFAEIVVQDLGLTREFMPLISNALHEYILKVKKEWLEGQLNQDHVPNGAAFGYLSGLRLDIDELGANWCPRVEELTQEEIQKREIEKERNLRRLKRDADRMGRRGRRRLDNLETSLRL</sequence>
<evidence type="ECO:0000313" key="6">
    <source>
        <dbReference type="EMBL" id="CCH62085.1"/>
    </source>
</evidence>
<evidence type="ECO:0000256" key="4">
    <source>
        <dbReference type="ARBA" id="ARBA00023163"/>
    </source>
</evidence>
<comment type="subcellular location">
    <subcellularLocation>
        <location evidence="1">Nucleus</location>
    </subcellularLocation>
</comment>
<dbReference type="HOGENOM" id="CLU_014421_4_0_1"/>
<dbReference type="PANTHER" id="PTHR10019">
    <property type="entry name" value="SNF5"/>
    <property type="match status" value="1"/>
</dbReference>
<dbReference type="Pfam" id="PF04855">
    <property type="entry name" value="SNF5"/>
    <property type="match status" value="1"/>
</dbReference>
<dbReference type="GeneID" id="14497217"/>
<keyword evidence="5" id="KW-0539">Nucleus</keyword>
<dbReference type="Proteomes" id="UP000002866">
    <property type="component" value="Chromosome 7"/>
</dbReference>
<dbReference type="OrthoDB" id="10258327at2759"/>
<dbReference type="STRING" id="1071380.I2H6T3"/>
<keyword evidence="4" id="KW-0804">Transcription</keyword>
<dbReference type="EMBL" id="HE806322">
    <property type="protein sequence ID" value="CCH62085.1"/>
    <property type="molecule type" value="Genomic_DNA"/>
</dbReference>
<evidence type="ECO:0000256" key="3">
    <source>
        <dbReference type="ARBA" id="ARBA00023015"/>
    </source>
</evidence>
<evidence type="ECO:0000256" key="1">
    <source>
        <dbReference type="ARBA" id="ARBA00004123"/>
    </source>
</evidence>
<evidence type="ECO:0008006" key="8">
    <source>
        <dbReference type="Google" id="ProtNLM"/>
    </source>
</evidence>
<proteinExistence type="inferred from homology"/>
<dbReference type="OMA" id="NFHNRIR"/>
<dbReference type="KEGG" id="tbl:TBLA_0G01390"/>
<protein>
    <recommendedName>
        <fullName evidence="8">Chromatin structure-remodeling complex subunit SFH1</fullName>
    </recommendedName>
</protein>
<name>I2H6T3_HENB6</name>
<dbReference type="AlphaFoldDB" id="I2H6T3"/>
<dbReference type="eggNOG" id="KOG1649">
    <property type="taxonomic scope" value="Eukaryota"/>
</dbReference>
<dbReference type="GO" id="GO:0000228">
    <property type="term" value="C:nuclear chromosome"/>
    <property type="evidence" value="ECO:0007669"/>
    <property type="project" value="InterPro"/>
</dbReference>